<keyword evidence="1" id="KW-0540">Nuclease</keyword>
<proteinExistence type="predicted"/>
<dbReference type="Proteomes" id="UP000298358">
    <property type="component" value="Unassembled WGS sequence"/>
</dbReference>
<accession>A0A4Y9FUS1</accession>
<name>A0A4Y9FUS1_9MICO</name>
<evidence type="ECO:0000313" key="1">
    <source>
        <dbReference type="EMBL" id="TFU33058.1"/>
    </source>
</evidence>
<dbReference type="AlphaFoldDB" id="A0A4Y9FUS1"/>
<dbReference type="InterPro" id="IPR048000">
    <property type="entry name" value="TnsA-like"/>
</dbReference>
<dbReference type="NCBIfam" id="NF033179">
    <property type="entry name" value="TnsA_like_Actin"/>
    <property type="match status" value="1"/>
</dbReference>
<dbReference type="RefSeq" id="WP_135114236.1">
    <property type="nucleotide sequence ID" value="NZ_JADGLL010000014.1"/>
</dbReference>
<dbReference type="EMBL" id="SPQB01000014">
    <property type="protein sequence ID" value="TFU33058.1"/>
    <property type="molecule type" value="Genomic_DNA"/>
</dbReference>
<dbReference type="OrthoDB" id="3403133at2"/>
<keyword evidence="1" id="KW-0255">Endonuclease</keyword>
<reference evidence="1 2" key="1">
    <citation type="submission" date="2019-03" db="EMBL/GenBank/DDBJ databases">
        <title>Diversity of the mouse oral microbiome.</title>
        <authorList>
            <person name="Joseph S."/>
            <person name="Aduse-Opoku J."/>
            <person name="Curtis M."/>
            <person name="Wade W."/>
            <person name="Hashim A."/>
        </authorList>
    </citation>
    <scope>NUCLEOTIDE SEQUENCE [LARGE SCALE GENOMIC DNA]</scope>
    <source>
        <strain evidence="1 2">P1012</strain>
    </source>
</reference>
<protein>
    <submittedName>
        <fullName evidence="1">TnsA-like heteromeric transposase endonuclease subunit</fullName>
    </submittedName>
</protein>
<organism evidence="1 2">
    <name type="scientific">Microbacterium paludicola</name>
    <dbReference type="NCBI Taxonomy" id="300019"/>
    <lineage>
        <taxon>Bacteria</taxon>
        <taxon>Bacillati</taxon>
        <taxon>Actinomycetota</taxon>
        <taxon>Actinomycetes</taxon>
        <taxon>Micrococcales</taxon>
        <taxon>Microbacteriaceae</taxon>
        <taxon>Microbacterium</taxon>
    </lineage>
</organism>
<comment type="caution">
    <text evidence="1">The sequence shown here is derived from an EMBL/GenBank/DDBJ whole genome shotgun (WGS) entry which is preliminary data.</text>
</comment>
<gene>
    <name evidence="1" type="ORF">E4U02_07525</name>
</gene>
<sequence>MIETSLWTGPEPSAAVDACRVEFELDGKRLELDAVDVSELPFERATAVREFPAWRGKRHYSGSLWMEGVRGHVAFESLAERLCLIELDRDPRVTGVASQPMWIRWGDGSPREHAPDYFVRLSDGTGALIDVRPRERIDDAARVQFDRTAIFCRIQGWRYAVYAPDSPIRDANLRFLLRYREPRWRSAEITARAAGFRGALGALADVIDDGDRAEAFGRAYALMWSGQIIADLEQPLSPRSAVTWRGEL</sequence>
<evidence type="ECO:0000313" key="2">
    <source>
        <dbReference type="Proteomes" id="UP000298358"/>
    </source>
</evidence>
<keyword evidence="2" id="KW-1185">Reference proteome</keyword>
<dbReference type="GO" id="GO:0004519">
    <property type="term" value="F:endonuclease activity"/>
    <property type="evidence" value="ECO:0007669"/>
    <property type="project" value="UniProtKB-KW"/>
</dbReference>
<keyword evidence="1" id="KW-0378">Hydrolase</keyword>